<keyword evidence="4" id="KW-1185">Reference proteome</keyword>
<dbReference type="InterPro" id="IPR037523">
    <property type="entry name" value="VOC_core"/>
</dbReference>
<keyword evidence="1" id="KW-0479">Metal-binding</keyword>
<dbReference type="InterPro" id="IPR004360">
    <property type="entry name" value="Glyas_Fos-R_dOase_dom"/>
</dbReference>
<evidence type="ECO:0000313" key="4">
    <source>
        <dbReference type="Proteomes" id="UP001570511"/>
    </source>
</evidence>
<sequence>MRLVHAALWVSDLDRSLAFYEALGMEAGLSYARDGVENVYVGDGEESLQLKHDPDREREIAPDRTAVDHVSFAVEDLDATVDAAVEAGGSIVTAPTHVAEADSAFAFVADPDGHTLEFIEGL</sequence>
<evidence type="ECO:0000313" key="3">
    <source>
        <dbReference type="EMBL" id="MFA1611090.1"/>
    </source>
</evidence>
<gene>
    <name evidence="3" type="ORF">OS889_08750</name>
</gene>
<organism evidence="3 4">
    <name type="scientific">Halobellus rubicundus</name>
    <dbReference type="NCBI Taxonomy" id="2996466"/>
    <lineage>
        <taxon>Archaea</taxon>
        <taxon>Methanobacteriati</taxon>
        <taxon>Methanobacteriota</taxon>
        <taxon>Stenosarchaea group</taxon>
        <taxon>Halobacteria</taxon>
        <taxon>Halobacteriales</taxon>
        <taxon>Haloferacaceae</taxon>
        <taxon>Halobellus</taxon>
    </lineage>
</organism>
<protein>
    <submittedName>
        <fullName evidence="3">VOC family protein</fullName>
    </submittedName>
</protein>
<dbReference type="PANTHER" id="PTHR43048:SF3">
    <property type="entry name" value="METHYLMALONYL-COA EPIMERASE, MITOCHONDRIAL"/>
    <property type="match status" value="1"/>
</dbReference>
<reference evidence="3 4" key="1">
    <citation type="submission" date="2024-08" db="EMBL/GenBank/DDBJ databases">
        <title>Halobellus sp. MBLA0158 whole genome sequence.</title>
        <authorList>
            <person name="Hwang C.Y."/>
            <person name="Cho E.-S."/>
            <person name="Seo M.-J."/>
        </authorList>
    </citation>
    <scope>NUCLEOTIDE SEQUENCE [LARGE SCALE GENOMIC DNA]</scope>
    <source>
        <strain evidence="3 4">MBLA0158</strain>
    </source>
</reference>
<dbReference type="SUPFAM" id="SSF54593">
    <property type="entry name" value="Glyoxalase/Bleomycin resistance protein/Dihydroxybiphenyl dioxygenase"/>
    <property type="match status" value="1"/>
</dbReference>
<dbReference type="Proteomes" id="UP001570511">
    <property type="component" value="Unassembled WGS sequence"/>
</dbReference>
<comment type="caution">
    <text evidence="3">The sequence shown here is derived from an EMBL/GenBank/DDBJ whole genome shotgun (WGS) entry which is preliminary data.</text>
</comment>
<feature type="domain" description="VOC" evidence="2">
    <location>
        <begin position="2"/>
        <end position="121"/>
    </location>
</feature>
<evidence type="ECO:0000256" key="1">
    <source>
        <dbReference type="ARBA" id="ARBA00022723"/>
    </source>
</evidence>
<dbReference type="AlphaFoldDB" id="A0ABD5MFU0"/>
<dbReference type="RefSeq" id="WP_372389113.1">
    <property type="nucleotide sequence ID" value="NZ_JBGNYA010000001.1"/>
</dbReference>
<proteinExistence type="predicted"/>
<accession>A0ABD5MFU0</accession>
<dbReference type="Gene3D" id="3.10.180.10">
    <property type="entry name" value="2,3-Dihydroxybiphenyl 1,2-Dioxygenase, domain 1"/>
    <property type="match status" value="1"/>
</dbReference>
<name>A0ABD5MFU0_9EURY</name>
<dbReference type="PANTHER" id="PTHR43048">
    <property type="entry name" value="METHYLMALONYL-COA EPIMERASE"/>
    <property type="match status" value="1"/>
</dbReference>
<dbReference type="Pfam" id="PF00903">
    <property type="entry name" value="Glyoxalase"/>
    <property type="match status" value="1"/>
</dbReference>
<dbReference type="InterPro" id="IPR051785">
    <property type="entry name" value="MMCE/EMCE_epimerase"/>
</dbReference>
<dbReference type="EMBL" id="JBGNYA010000001">
    <property type="protein sequence ID" value="MFA1611090.1"/>
    <property type="molecule type" value="Genomic_DNA"/>
</dbReference>
<dbReference type="GO" id="GO:0046872">
    <property type="term" value="F:metal ion binding"/>
    <property type="evidence" value="ECO:0007669"/>
    <property type="project" value="UniProtKB-KW"/>
</dbReference>
<evidence type="ECO:0000259" key="2">
    <source>
        <dbReference type="PROSITE" id="PS51819"/>
    </source>
</evidence>
<dbReference type="InterPro" id="IPR029068">
    <property type="entry name" value="Glyas_Bleomycin-R_OHBP_Dase"/>
</dbReference>
<dbReference type="PROSITE" id="PS51819">
    <property type="entry name" value="VOC"/>
    <property type="match status" value="1"/>
</dbReference>